<evidence type="ECO:0000313" key="4">
    <source>
        <dbReference type="Proteomes" id="UP000823865"/>
    </source>
</evidence>
<evidence type="ECO:0000259" key="2">
    <source>
        <dbReference type="Pfam" id="PF13472"/>
    </source>
</evidence>
<evidence type="ECO:0000313" key="3">
    <source>
        <dbReference type="EMBL" id="MBU3852261.1"/>
    </source>
</evidence>
<dbReference type="Proteomes" id="UP000823865">
    <property type="component" value="Unassembled WGS sequence"/>
</dbReference>
<dbReference type="Gene3D" id="3.40.50.1110">
    <property type="entry name" value="SGNH hydrolase"/>
    <property type="match status" value="1"/>
</dbReference>
<dbReference type="AlphaFoldDB" id="A0A9E2P0G8"/>
<evidence type="ECO:0000256" key="1">
    <source>
        <dbReference type="SAM" id="SignalP"/>
    </source>
</evidence>
<gene>
    <name evidence="3" type="ORF">H9789_00255</name>
</gene>
<comment type="caution">
    <text evidence="3">The sequence shown here is derived from an EMBL/GenBank/DDBJ whole genome shotgun (WGS) entry which is preliminary data.</text>
</comment>
<protein>
    <recommendedName>
        <fullName evidence="2">SGNH hydrolase-type esterase domain-containing protein</fullName>
    </recommendedName>
</protein>
<feature type="chain" id="PRO_5039086348" description="SGNH hydrolase-type esterase domain-containing protein" evidence="1">
    <location>
        <begin position="24"/>
        <end position="300"/>
    </location>
</feature>
<dbReference type="InterPro" id="IPR013830">
    <property type="entry name" value="SGNH_hydro"/>
</dbReference>
<keyword evidence="1" id="KW-0732">Signal</keyword>
<proteinExistence type="predicted"/>
<organism evidence="3 4">
    <name type="scientific">Candidatus Paraprevotella stercoravium</name>
    <dbReference type="NCBI Taxonomy" id="2838725"/>
    <lineage>
        <taxon>Bacteria</taxon>
        <taxon>Pseudomonadati</taxon>
        <taxon>Bacteroidota</taxon>
        <taxon>Bacteroidia</taxon>
        <taxon>Bacteroidales</taxon>
        <taxon>Prevotellaceae</taxon>
        <taxon>Paraprevotella</taxon>
    </lineage>
</organism>
<dbReference type="InterPro" id="IPR051532">
    <property type="entry name" value="Ester_Hydrolysis_Enzymes"/>
</dbReference>
<reference evidence="3" key="2">
    <citation type="submission" date="2021-04" db="EMBL/GenBank/DDBJ databases">
        <authorList>
            <person name="Gilroy R."/>
        </authorList>
    </citation>
    <scope>NUCLEOTIDE SEQUENCE</scope>
    <source>
        <strain evidence="3">G3-2149</strain>
    </source>
</reference>
<dbReference type="PANTHER" id="PTHR30383:SF29">
    <property type="entry name" value="SGNH HYDROLASE-TYPE ESTERASE DOMAIN-CONTAINING PROTEIN"/>
    <property type="match status" value="1"/>
</dbReference>
<feature type="domain" description="SGNH hydrolase-type esterase" evidence="2">
    <location>
        <begin position="102"/>
        <end position="277"/>
    </location>
</feature>
<reference evidence="3" key="1">
    <citation type="journal article" date="2021" name="PeerJ">
        <title>Extensive microbial diversity within the chicken gut microbiome revealed by metagenomics and culture.</title>
        <authorList>
            <person name="Gilroy R."/>
            <person name="Ravi A."/>
            <person name="Getino M."/>
            <person name="Pursley I."/>
            <person name="Horton D.L."/>
            <person name="Alikhan N.F."/>
            <person name="Baker D."/>
            <person name="Gharbi K."/>
            <person name="Hall N."/>
            <person name="Watson M."/>
            <person name="Adriaenssens E.M."/>
            <person name="Foster-Nyarko E."/>
            <person name="Jarju S."/>
            <person name="Secka A."/>
            <person name="Antonio M."/>
            <person name="Oren A."/>
            <person name="Chaudhuri R.R."/>
            <person name="La Ragione R."/>
            <person name="Hildebrand F."/>
            <person name="Pallen M.J."/>
        </authorList>
    </citation>
    <scope>NUCLEOTIDE SEQUENCE</scope>
    <source>
        <strain evidence="3">G3-2149</strain>
    </source>
</reference>
<name>A0A9E2P0G8_9BACT</name>
<accession>A0A9E2P0G8</accession>
<dbReference type="InterPro" id="IPR036514">
    <property type="entry name" value="SGNH_hydro_sf"/>
</dbReference>
<dbReference type="GO" id="GO:0016788">
    <property type="term" value="F:hydrolase activity, acting on ester bonds"/>
    <property type="evidence" value="ECO:0007669"/>
    <property type="project" value="UniProtKB-ARBA"/>
</dbReference>
<dbReference type="SUPFAM" id="SSF52266">
    <property type="entry name" value="SGNH hydrolase"/>
    <property type="match status" value="1"/>
</dbReference>
<dbReference type="EMBL" id="JAHLFU010000010">
    <property type="protein sequence ID" value="MBU3852261.1"/>
    <property type="molecule type" value="Genomic_DNA"/>
</dbReference>
<feature type="signal peptide" evidence="1">
    <location>
        <begin position="1"/>
        <end position="23"/>
    </location>
</feature>
<dbReference type="Pfam" id="PF13472">
    <property type="entry name" value="Lipase_GDSL_2"/>
    <property type="match status" value="1"/>
</dbReference>
<dbReference type="PANTHER" id="PTHR30383">
    <property type="entry name" value="THIOESTERASE 1/PROTEASE 1/LYSOPHOSPHOLIPASE L1"/>
    <property type="match status" value="1"/>
</dbReference>
<sequence length="300" mass="34207">MKIRKCFLGILGLLVGMQMNLSARQVPEMTASLPPTFRQTQTNRIIGSDLLTPFFEKIRKGDRPVRVLHLGDSHVRGHVFTVETRQRLEDAWGDSAVYDDKITYKTSALARETGKAGLVYHAYGINGATYGQFNNEQTLRKFDDLNPDLIILSFGTNEAHGPNYTEEWQIREMDALLASLKERFPEADFLLTTPPGSYWRKRVKKTLKNGRKTYVTRHILNEQVEQVAQTQVAYGAEHGIPVWDLYHVVGGADYACRNWRSAGLQRSDYIHYTPEGYILQGKLLAEAILKAYYSYETNIL</sequence>